<dbReference type="EMBL" id="ML179265">
    <property type="protein sequence ID" value="THU92864.1"/>
    <property type="molecule type" value="Genomic_DNA"/>
</dbReference>
<gene>
    <name evidence="1" type="ORF">K435DRAFT_862052</name>
</gene>
<dbReference type="AlphaFoldDB" id="A0A4S8LTN2"/>
<proteinExistence type="predicted"/>
<dbReference type="OrthoDB" id="3259884at2759"/>
<reference evidence="1 2" key="1">
    <citation type="journal article" date="2019" name="Nat. Ecol. Evol.">
        <title>Megaphylogeny resolves global patterns of mushroom evolution.</title>
        <authorList>
            <person name="Varga T."/>
            <person name="Krizsan K."/>
            <person name="Foldi C."/>
            <person name="Dima B."/>
            <person name="Sanchez-Garcia M."/>
            <person name="Sanchez-Ramirez S."/>
            <person name="Szollosi G.J."/>
            <person name="Szarkandi J.G."/>
            <person name="Papp V."/>
            <person name="Albert L."/>
            <person name="Andreopoulos W."/>
            <person name="Angelini C."/>
            <person name="Antonin V."/>
            <person name="Barry K.W."/>
            <person name="Bougher N.L."/>
            <person name="Buchanan P."/>
            <person name="Buyck B."/>
            <person name="Bense V."/>
            <person name="Catcheside P."/>
            <person name="Chovatia M."/>
            <person name="Cooper J."/>
            <person name="Damon W."/>
            <person name="Desjardin D."/>
            <person name="Finy P."/>
            <person name="Geml J."/>
            <person name="Haridas S."/>
            <person name="Hughes K."/>
            <person name="Justo A."/>
            <person name="Karasinski D."/>
            <person name="Kautmanova I."/>
            <person name="Kiss B."/>
            <person name="Kocsube S."/>
            <person name="Kotiranta H."/>
            <person name="LaButti K.M."/>
            <person name="Lechner B.E."/>
            <person name="Liimatainen K."/>
            <person name="Lipzen A."/>
            <person name="Lukacs Z."/>
            <person name="Mihaltcheva S."/>
            <person name="Morgado L.N."/>
            <person name="Niskanen T."/>
            <person name="Noordeloos M.E."/>
            <person name="Ohm R.A."/>
            <person name="Ortiz-Santana B."/>
            <person name="Ovrebo C."/>
            <person name="Racz N."/>
            <person name="Riley R."/>
            <person name="Savchenko A."/>
            <person name="Shiryaev A."/>
            <person name="Soop K."/>
            <person name="Spirin V."/>
            <person name="Szebenyi C."/>
            <person name="Tomsovsky M."/>
            <person name="Tulloss R.E."/>
            <person name="Uehling J."/>
            <person name="Grigoriev I.V."/>
            <person name="Vagvolgyi C."/>
            <person name="Papp T."/>
            <person name="Martin F.M."/>
            <person name="Miettinen O."/>
            <person name="Hibbett D.S."/>
            <person name="Nagy L.G."/>
        </authorList>
    </citation>
    <scope>NUCLEOTIDE SEQUENCE [LARGE SCALE GENOMIC DNA]</scope>
    <source>
        <strain evidence="1 2">CBS 962.96</strain>
    </source>
</reference>
<dbReference type="Proteomes" id="UP000297245">
    <property type="component" value="Unassembled WGS sequence"/>
</dbReference>
<evidence type="ECO:0000313" key="1">
    <source>
        <dbReference type="EMBL" id="THU92864.1"/>
    </source>
</evidence>
<sequence>MLRPPATPCCATIAPPATVKPYFNSPSKLPCFLSYVEKDYGVDITGYCQVLEREKIGLILLALKLPLGDIICLKEVVAVWITSDDAEKRKGPPQGNIPEPARKHVQIEKRWLDGSGSASYFGSSIKPVSLGGAALDYEWCYFNDMFGTMLPINTGYCPVLNADFDPSDA</sequence>
<keyword evidence="2" id="KW-1185">Reference proteome</keyword>
<accession>A0A4S8LTN2</accession>
<protein>
    <submittedName>
        <fullName evidence="1">Uncharacterized protein</fullName>
    </submittedName>
</protein>
<evidence type="ECO:0000313" key="2">
    <source>
        <dbReference type="Proteomes" id="UP000297245"/>
    </source>
</evidence>
<organism evidence="1 2">
    <name type="scientific">Dendrothele bispora (strain CBS 962.96)</name>
    <dbReference type="NCBI Taxonomy" id="1314807"/>
    <lineage>
        <taxon>Eukaryota</taxon>
        <taxon>Fungi</taxon>
        <taxon>Dikarya</taxon>
        <taxon>Basidiomycota</taxon>
        <taxon>Agaricomycotina</taxon>
        <taxon>Agaricomycetes</taxon>
        <taxon>Agaricomycetidae</taxon>
        <taxon>Agaricales</taxon>
        <taxon>Agaricales incertae sedis</taxon>
        <taxon>Dendrothele</taxon>
    </lineage>
</organism>
<name>A0A4S8LTN2_DENBC</name>